<accession>A0A0F9GQX9</accession>
<protein>
    <submittedName>
        <fullName evidence="1">Uncharacterized protein</fullName>
    </submittedName>
</protein>
<name>A0A0F9GQX9_9ZZZZ</name>
<reference evidence="1" key="1">
    <citation type="journal article" date="2015" name="Nature">
        <title>Complex archaea that bridge the gap between prokaryotes and eukaryotes.</title>
        <authorList>
            <person name="Spang A."/>
            <person name="Saw J.H."/>
            <person name="Jorgensen S.L."/>
            <person name="Zaremba-Niedzwiedzka K."/>
            <person name="Martijn J."/>
            <person name="Lind A.E."/>
            <person name="van Eijk R."/>
            <person name="Schleper C."/>
            <person name="Guy L."/>
            <person name="Ettema T.J."/>
        </authorList>
    </citation>
    <scope>NUCLEOTIDE SEQUENCE</scope>
</reference>
<sequence>MAIKWTVKMAIECLTPPFQNPFEKVGRAKIGQKPVLAEVINGIRNNGVPPQEIIR</sequence>
<proteinExistence type="predicted"/>
<gene>
    <name evidence="1" type="ORF">LCGC14_1796620</name>
</gene>
<organism evidence="1">
    <name type="scientific">marine sediment metagenome</name>
    <dbReference type="NCBI Taxonomy" id="412755"/>
    <lineage>
        <taxon>unclassified sequences</taxon>
        <taxon>metagenomes</taxon>
        <taxon>ecological metagenomes</taxon>
    </lineage>
</organism>
<dbReference type="AlphaFoldDB" id="A0A0F9GQX9"/>
<dbReference type="EMBL" id="LAZR01017248">
    <property type="protein sequence ID" value="KKM01220.1"/>
    <property type="molecule type" value="Genomic_DNA"/>
</dbReference>
<evidence type="ECO:0000313" key="1">
    <source>
        <dbReference type="EMBL" id="KKM01220.1"/>
    </source>
</evidence>
<comment type="caution">
    <text evidence="1">The sequence shown here is derived from an EMBL/GenBank/DDBJ whole genome shotgun (WGS) entry which is preliminary data.</text>
</comment>